<evidence type="ECO:0000313" key="2">
    <source>
        <dbReference type="Proteomes" id="UP000054007"/>
    </source>
</evidence>
<protein>
    <submittedName>
        <fullName evidence="1">Uncharacterized protein</fullName>
    </submittedName>
</protein>
<reference evidence="1 2" key="1">
    <citation type="journal article" date="2015" name="Fungal Genet. Biol.">
        <title>Evolution of novel wood decay mechanisms in Agaricales revealed by the genome sequences of Fistulina hepatica and Cylindrobasidium torrendii.</title>
        <authorList>
            <person name="Floudas D."/>
            <person name="Held B.W."/>
            <person name="Riley R."/>
            <person name="Nagy L.G."/>
            <person name="Koehler G."/>
            <person name="Ransdell A.S."/>
            <person name="Younus H."/>
            <person name="Chow J."/>
            <person name="Chiniquy J."/>
            <person name="Lipzen A."/>
            <person name="Tritt A."/>
            <person name="Sun H."/>
            <person name="Haridas S."/>
            <person name="LaButti K."/>
            <person name="Ohm R.A."/>
            <person name="Kues U."/>
            <person name="Blanchette R.A."/>
            <person name="Grigoriev I.V."/>
            <person name="Minto R.E."/>
            <person name="Hibbett D.S."/>
        </authorList>
    </citation>
    <scope>NUCLEOTIDE SEQUENCE [LARGE SCALE GENOMIC DNA]</scope>
    <source>
        <strain evidence="1 2">FP15055 ss-10</strain>
    </source>
</reference>
<dbReference type="OrthoDB" id="4218123at2759"/>
<accession>A0A0D7BMD8</accession>
<dbReference type="STRING" id="1314674.A0A0D7BMD8"/>
<proteinExistence type="predicted"/>
<evidence type="ECO:0000313" key="1">
    <source>
        <dbReference type="EMBL" id="KIY71370.1"/>
    </source>
</evidence>
<name>A0A0D7BMD8_9AGAR</name>
<dbReference type="Proteomes" id="UP000054007">
    <property type="component" value="Unassembled WGS sequence"/>
</dbReference>
<dbReference type="EMBL" id="KN880455">
    <property type="protein sequence ID" value="KIY71370.1"/>
    <property type="molecule type" value="Genomic_DNA"/>
</dbReference>
<dbReference type="AlphaFoldDB" id="A0A0D7BMD8"/>
<dbReference type="PANTHER" id="PTHR39470:SF1">
    <property type="entry name" value="CHORISMATE SYNTHASE PROTEIN"/>
    <property type="match status" value="1"/>
</dbReference>
<organism evidence="1 2">
    <name type="scientific">Cylindrobasidium torrendii FP15055 ss-10</name>
    <dbReference type="NCBI Taxonomy" id="1314674"/>
    <lineage>
        <taxon>Eukaryota</taxon>
        <taxon>Fungi</taxon>
        <taxon>Dikarya</taxon>
        <taxon>Basidiomycota</taxon>
        <taxon>Agaricomycotina</taxon>
        <taxon>Agaricomycetes</taxon>
        <taxon>Agaricomycetidae</taxon>
        <taxon>Agaricales</taxon>
        <taxon>Marasmiineae</taxon>
        <taxon>Physalacriaceae</taxon>
        <taxon>Cylindrobasidium</taxon>
    </lineage>
</organism>
<keyword evidence="2" id="KW-1185">Reference proteome</keyword>
<gene>
    <name evidence="1" type="ORF">CYLTODRAFT_369495</name>
</gene>
<dbReference type="PANTHER" id="PTHR39470">
    <property type="entry name" value="CHROMOSOME 10, WHOLE GENOME SHOTGUN SEQUENCE"/>
    <property type="match status" value="1"/>
</dbReference>
<sequence>MPLLSLAVTIAVTAPFFYLIPSIRRSWTRLVLCIYAIFLLHNAAVHPPPNIFTRLHMPLSTPTDAIRAFLLSKTDLPDLPEHIEVLLKRLSSLEARLVFVRFGEDVLAHCDWCHSNTDFVMYALPKALWAYIREAAIVGWLTRKGTNLSAWRSTALCVLLGAAGAEAYVRATVVIEIKGDSEVSMWNDNLELARIALFALLPLVVEFALPRIPTPPHPALAHLHGLREKIFAASHMRGAILRSPELRRKSLAYWEKQRQEGKWIRESDNVKFIARNVDLPYERRDDRGRVNARNSAQGVLRLAGFEIPGER</sequence>